<organism evidence="2 3">
    <name type="scientific">Ensete ventricosum</name>
    <name type="common">Abyssinian banana</name>
    <name type="synonym">Musa ensete</name>
    <dbReference type="NCBI Taxonomy" id="4639"/>
    <lineage>
        <taxon>Eukaryota</taxon>
        <taxon>Viridiplantae</taxon>
        <taxon>Streptophyta</taxon>
        <taxon>Embryophyta</taxon>
        <taxon>Tracheophyta</taxon>
        <taxon>Spermatophyta</taxon>
        <taxon>Magnoliopsida</taxon>
        <taxon>Liliopsida</taxon>
        <taxon>Zingiberales</taxon>
        <taxon>Musaceae</taxon>
        <taxon>Ensete</taxon>
    </lineage>
</organism>
<accession>A0A427AEV4</accession>
<sequence>MPRTSSAPWPSQPTLAPTTKAISRARPRDVWSDGASIAAYERGALCPGIAKLLYGSTSRVLIEKDAKSLIWVEKTEEALAEETQSTLEKARIAVEEYKESWEF</sequence>
<proteinExistence type="predicted"/>
<feature type="compositionally biased region" description="Polar residues" evidence="1">
    <location>
        <begin position="1"/>
        <end position="21"/>
    </location>
</feature>
<evidence type="ECO:0000313" key="2">
    <source>
        <dbReference type="EMBL" id="RRT74797.1"/>
    </source>
</evidence>
<gene>
    <name evidence="2" type="ORF">B296_00001599</name>
</gene>
<feature type="region of interest" description="Disordered" evidence="1">
    <location>
        <begin position="1"/>
        <end position="27"/>
    </location>
</feature>
<reference evidence="2 3" key="1">
    <citation type="journal article" date="2014" name="Agronomy (Basel)">
        <title>A Draft Genome Sequence for Ensete ventricosum, the Drought-Tolerant Tree Against Hunger.</title>
        <authorList>
            <person name="Harrison J."/>
            <person name="Moore K.A."/>
            <person name="Paszkiewicz K."/>
            <person name="Jones T."/>
            <person name="Grant M."/>
            <person name="Ambacheew D."/>
            <person name="Muzemil S."/>
            <person name="Studholme D.J."/>
        </authorList>
    </citation>
    <scope>NUCLEOTIDE SEQUENCE [LARGE SCALE GENOMIC DNA]</scope>
</reference>
<dbReference type="Proteomes" id="UP000287651">
    <property type="component" value="Unassembled WGS sequence"/>
</dbReference>
<name>A0A427AEV4_ENSVE</name>
<evidence type="ECO:0000256" key="1">
    <source>
        <dbReference type="SAM" id="MobiDB-lite"/>
    </source>
</evidence>
<evidence type="ECO:0000313" key="3">
    <source>
        <dbReference type="Proteomes" id="UP000287651"/>
    </source>
</evidence>
<comment type="caution">
    <text evidence="2">The sequence shown here is derived from an EMBL/GenBank/DDBJ whole genome shotgun (WGS) entry which is preliminary data.</text>
</comment>
<protein>
    <submittedName>
        <fullName evidence="2">Uncharacterized protein</fullName>
    </submittedName>
</protein>
<dbReference type="AlphaFoldDB" id="A0A427AEV4"/>
<dbReference type="EMBL" id="AMZH03002671">
    <property type="protein sequence ID" value="RRT74797.1"/>
    <property type="molecule type" value="Genomic_DNA"/>
</dbReference>